<reference evidence="1" key="1">
    <citation type="submission" date="2016-11" db="EMBL/GenBank/DDBJ databases">
        <title>The genome of Nicotiana attenuata.</title>
        <authorList>
            <person name="Xu S."/>
            <person name="Brockmoeller T."/>
            <person name="Gaquerel E."/>
            <person name="Navarro A."/>
            <person name="Kuhl H."/>
            <person name="Gase K."/>
            <person name="Ling Z."/>
            <person name="Zhou W."/>
            <person name="Kreitzer C."/>
            <person name="Stanke M."/>
            <person name="Tang H."/>
            <person name="Lyons E."/>
            <person name="Pandey P."/>
            <person name="Pandey S.P."/>
            <person name="Timmermann B."/>
            <person name="Baldwin I.T."/>
        </authorList>
    </citation>
    <scope>NUCLEOTIDE SEQUENCE [LARGE SCALE GENOMIC DNA]</scope>
    <source>
        <strain evidence="1">UT</strain>
    </source>
</reference>
<name>A0A314L9A5_NICAT</name>
<dbReference type="AlphaFoldDB" id="A0A314L9A5"/>
<accession>A0A314L9A5</accession>
<evidence type="ECO:0000313" key="1">
    <source>
        <dbReference type="EMBL" id="OIT38158.1"/>
    </source>
</evidence>
<organism evidence="1 2">
    <name type="scientific">Nicotiana attenuata</name>
    <name type="common">Coyote tobacco</name>
    <dbReference type="NCBI Taxonomy" id="49451"/>
    <lineage>
        <taxon>Eukaryota</taxon>
        <taxon>Viridiplantae</taxon>
        <taxon>Streptophyta</taxon>
        <taxon>Embryophyta</taxon>
        <taxon>Tracheophyta</taxon>
        <taxon>Spermatophyta</taxon>
        <taxon>Magnoliopsida</taxon>
        <taxon>eudicotyledons</taxon>
        <taxon>Gunneridae</taxon>
        <taxon>Pentapetalae</taxon>
        <taxon>asterids</taxon>
        <taxon>lamiids</taxon>
        <taxon>Solanales</taxon>
        <taxon>Solanaceae</taxon>
        <taxon>Nicotianoideae</taxon>
        <taxon>Nicotianeae</taxon>
        <taxon>Nicotiana</taxon>
    </lineage>
</organism>
<proteinExistence type="predicted"/>
<feature type="non-terminal residue" evidence="1">
    <location>
        <position position="78"/>
    </location>
</feature>
<sequence length="78" mass="8798">LLPSSVKFSMFSRSKTSNLSNLSPQITKCEPYGRDTKALITNCNSIRETDSRLKLKKEGGKFEKQTKLVLDETEIVSM</sequence>
<protein>
    <submittedName>
        <fullName evidence="1">Uncharacterized protein</fullName>
    </submittedName>
</protein>
<keyword evidence="2" id="KW-1185">Reference proteome</keyword>
<evidence type="ECO:0000313" key="2">
    <source>
        <dbReference type="Proteomes" id="UP000187609"/>
    </source>
</evidence>
<dbReference type="Proteomes" id="UP000187609">
    <property type="component" value="Unassembled WGS sequence"/>
</dbReference>
<dbReference type="EMBL" id="MJEQ01000229">
    <property type="protein sequence ID" value="OIT38158.1"/>
    <property type="molecule type" value="Genomic_DNA"/>
</dbReference>
<gene>
    <name evidence="1" type="ORF">A4A49_59389</name>
</gene>
<comment type="caution">
    <text evidence="1">The sequence shown here is derived from an EMBL/GenBank/DDBJ whole genome shotgun (WGS) entry which is preliminary data.</text>
</comment>
<feature type="non-terminal residue" evidence="1">
    <location>
        <position position="1"/>
    </location>
</feature>